<dbReference type="GO" id="GO:0002183">
    <property type="term" value="P:cytoplasmic translational initiation"/>
    <property type="evidence" value="ECO:0007669"/>
    <property type="project" value="TreeGrafter"/>
</dbReference>
<comment type="function">
    <text evidence="8">Acts as a component of the translation initiation factor 2B (eIF2B) complex, which catalyzes the exchange of GDP for GTP on the eukaryotic initiation factor 2 (eIF2) complex gamma subunit. Its guanine nucleotide exchange factor activity is repressed when bound to eIF2 complex phosphorylated on the alpha subunit, thereby limiting the amount of methionyl-initiator methionine tRNA available to the ribosome and consequently global translation is repressed.</text>
</comment>
<proteinExistence type="inferred from homology"/>
<comment type="subunit">
    <text evidence="9">Component of the translation initiation factor 2B (eIF2B) complex which is a heterodecamer of two sets of five different subunits: alpha, beta, gamma, delta and epsilon. Subunits alpha, beta and delta comprise a regulatory subcomplex and subunits epsilon and gamma comprise a catalytic subcomplex. Within the complex, the hexameric regulatory complex resides at the center, with the two heterodimeric catalytic subcomplexes bound on opposite sides.</text>
</comment>
<evidence type="ECO:0000256" key="8">
    <source>
        <dbReference type="ARBA" id="ARBA00045373"/>
    </source>
</evidence>
<evidence type="ECO:0000313" key="12">
    <source>
        <dbReference type="EMBL" id="KAJ2680827.1"/>
    </source>
</evidence>
<dbReference type="GO" id="GO:0005851">
    <property type="term" value="C:eukaryotic translation initiation factor 2B complex"/>
    <property type="evidence" value="ECO:0007669"/>
    <property type="project" value="TreeGrafter"/>
</dbReference>
<dbReference type="EMBL" id="JANBTW010000003">
    <property type="protein sequence ID" value="KAJ2680827.1"/>
    <property type="molecule type" value="Genomic_DNA"/>
</dbReference>
<keyword evidence="5" id="KW-0648">Protein biosynthesis</keyword>
<keyword evidence="3" id="KW-0963">Cytoplasm</keyword>
<protein>
    <recommendedName>
        <fullName evidence="6">Translation initiation factor eIF2B subunit gamma</fullName>
    </recommendedName>
    <alternativeName>
        <fullName evidence="7">eIF2B GDP-GTP exchange factor subunit gamma</fullName>
    </alternativeName>
</protein>
<dbReference type="Gene3D" id="2.160.10.10">
    <property type="entry name" value="Hexapeptide repeat proteins"/>
    <property type="match status" value="1"/>
</dbReference>
<evidence type="ECO:0000256" key="1">
    <source>
        <dbReference type="ARBA" id="ARBA00004514"/>
    </source>
</evidence>
<dbReference type="PANTHER" id="PTHR45989:SF1">
    <property type="entry name" value="TRANSLATION INITIATION FACTOR EIF-2B SUBUNIT GAMMA"/>
    <property type="match status" value="1"/>
</dbReference>
<accession>A0A9W8GC31</accession>
<evidence type="ECO:0000259" key="10">
    <source>
        <dbReference type="Pfam" id="PF00483"/>
    </source>
</evidence>
<dbReference type="InterPro" id="IPR029044">
    <property type="entry name" value="Nucleotide-diphossugar_trans"/>
</dbReference>
<evidence type="ECO:0000256" key="9">
    <source>
        <dbReference type="ARBA" id="ARBA00046432"/>
    </source>
</evidence>
<evidence type="ECO:0000259" key="11">
    <source>
        <dbReference type="Pfam" id="PF25084"/>
    </source>
</evidence>
<name>A0A9W8GC31_9FUNG</name>
<dbReference type="SUPFAM" id="SSF53448">
    <property type="entry name" value="Nucleotide-diphospho-sugar transferases"/>
    <property type="match status" value="1"/>
</dbReference>
<reference evidence="12" key="1">
    <citation type="submission" date="2022-07" db="EMBL/GenBank/DDBJ databases">
        <title>Phylogenomic reconstructions and comparative analyses of Kickxellomycotina fungi.</title>
        <authorList>
            <person name="Reynolds N.K."/>
            <person name="Stajich J.E."/>
            <person name="Barry K."/>
            <person name="Grigoriev I.V."/>
            <person name="Crous P."/>
            <person name="Smith M.E."/>
        </authorList>
    </citation>
    <scope>NUCLEOTIDE SEQUENCE</scope>
    <source>
        <strain evidence="12">NRRL 3115</strain>
    </source>
</reference>
<evidence type="ECO:0000313" key="13">
    <source>
        <dbReference type="Proteomes" id="UP001151518"/>
    </source>
</evidence>
<comment type="similarity">
    <text evidence="2">Belongs to the eIF-2B gamma/epsilon subunits family.</text>
</comment>
<evidence type="ECO:0000256" key="2">
    <source>
        <dbReference type="ARBA" id="ARBA00007878"/>
    </source>
</evidence>
<evidence type="ECO:0000256" key="4">
    <source>
        <dbReference type="ARBA" id="ARBA00022540"/>
    </source>
</evidence>
<comment type="caution">
    <text evidence="12">The sequence shown here is derived from an EMBL/GenBank/DDBJ whole genome shotgun (WGS) entry which is preliminary data.</text>
</comment>
<dbReference type="Pfam" id="PF00483">
    <property type="entry name" value="NTP_transferase"/>
    <property type="match status" value="1"/>
</dbReference>
<dbReference type="Pfam" id="PF25084">
    <property type="entry name" value="LbH_EIF2B"/>
    <property type="match status" value="1"/>
</dbReference>
<evidence type="ECO:0000256" key="5">
    <source>
        <dbReference type="ARBA" id="ARBA00022917"/>
    </source>
</evidence>
<gene>
    <name evidence="12" type="primary">GCD1</name>
    <name evidence="12" type="ORF">GGI25_000463</name>
</gene>
<dbReference type="InterPro" id="IPR005835">
    <property type="entry name" value="NTP_transferase_dom"/>
</dbReference>
<organism evidence="12 13">
    <name type="scientific">Coemansia spiralis</name>
    <dbReference type="NCBI Taxonomy" id="417178"/>
    <lineage>
        <taxon>Eukaryota</taxon>
        <taxon>Fungi</taxon>
        <taxon>Fungi incertae sedis</taxon>
        <taxon>Zoopagomycota</taxon>
        <taxon>Kickxellomycotina</taxon>
        <taxon>Kickxellomycetes</taxon>
        <taxon>Kickxellales</taxon>
        <taxon>Kickxellaceae</taxon>
        <taxon>Coemansia</taxon>
    </lineage>
</organism>
<keyword evidence="4 12" id="KW-0396">Initiation factor</keyword>
<dbReference type="CDD" id="cd04652">
    <property type="entry name" value="LbH_eIF2B_gamma_C"/>
    <property type="match status" value="1"/>
</dbReference>
<evidence type="ECO:0000256" key="7">
    <source>
        <dbReference type="ARBA" id="ARBA00044229"/>
    </source>
</evidence>
<dbReference type="InterPro" id="IPR051960">
    <property type="entry name" value="eIF2B_gamma"/>
</dbReference>
<dbReference type="Gene3D" id="3.90.550.10">
    <property type="entry name" value="Spore Coat Polysaccharide Biosynthesis Protein SpsA, Chain A"/>
    <property type="match status" value="1"/>
</dbReference>
<dbReference type="InterPro" id="IPR056764">
    <property type="entry name" value="LbH_EIF2B3/5"/>
</dbReference>
<dbReference type="GO" id="GO:0005829">
    <property type="term" value="C:cytosol"/>
    <property type="evidence" value="ECO:0007669"/>
    <property type="project" value="UniProtKB-SubCell"/>
</dbReference>
<dbReference type="GO" id="GO:0005085">
    <property type="term" value="F:guanyl-nucleotide exchange factor activity"/>
    <property type="evidence" value="ECO:0007669"/>
    <property type="project" value="TreeGrafter"/>
</dbReference>
<dbReference type="AlphaFoldDB" id="A0A9W8GC31"/>
<dbReference type="PANTHER" id="PTHR45989">
    <property type="entry name" value="TRANSLATION INITIATION FACTOR EIF-2B SUBUNIT GAMMA"/>
    <property type="match status" value="1"/>
</dbReference>
<dbReference type="GO" id="GO:0003743">
    <property type="term" value="F:translation initiation factor activity"/>
    <property type="evidence" value="ECO:0007669"/>
    <property type="project" value="UniProtKB-KW"/>
</dbReference>
<feature type="domain" description="EIF2B subunit epsilon/gamma LbH" evidence="11">
    <location>
        <begin position="356"/>
        <end position="451"/>
    </location>
</feature>
<sequence length="474" mass="52227">MFSTATSSLDSREPEFKAVVLALQDDGMYPLTERENMPKALLPIANKPMLWYVLQWLEQGGILDIKIVTTREAEADILNYIEVYKGISNITVKCVNEAHGSADILRQLAPQIRSDVIVVPCDLIVDVPTTQFLDIYRMRRPAIATLFYEIMKSEGGGGSTKASNTLPIIGIDQPSSRLVFIQDIENNEEEAPARMQIIQKVSKIKEETTLPMSLVRRFPSMALSGKMQDSHVYVLQKWVLDYIAANTDIASLQDDLLPLFVQAQCNPQLLESRDILKHMRSYFKRHVGESNDNAPQFEQPENTVTTGASEIDEEDPLKVFAYLRRGGIAGRADQVPKYCDLNSVVARISLEPRVGENFKLAQQSQIGADSIIGASSQLDERCLVKRSVVGAHCIIGKNVNIINSVIMDHVTVGDGVDIVSCVVCKLAKIGNKVQLRDCEIGATTTISDGVNLKGIAVPAGSGFSDDEGIQTEFV</sequence>
<comment type="subcellular location">
    <subcellularLocation>
        <location evidence="1">Cytoplasm</location>
        <location evidence="1">Cytosol</location>
    </subcellularLocation>
</comment>
<dbReference type="OrthoDB" id="10250549at2759"/>
<evidence type="ECO:0000256" key="6">
    <source>
        <dbReference type="ARBA" id="ARBA00044196"/>
    </source>
</evidence>
<feature type="domain" description="Nucleotidyl transferase" evidence="10">
    <location>
        <begin position="28"/>
        <end position="143"/>
    </location>
</feature>
<dbReference type="Proteomes" id="UP001151518">
    <property type="component" value="Unassembled WGS sequence"/>
</dbReference>
<evidence type="ECO:0000256" key="3">
    <source>
        <dbReference type="ARBA" id="ARBA00022490"/>
    </source>
</evidence>